<feature type="transmembrane region" description="Helical" evidence="5">
    <location>
        <begin position="12"/>
        <end position="31"/>
    </location>
</feature>
<dbReference type="Proteomes" id="UP000324143">
    <property type="component" value="Unassembled WGS sequence"/>
</dbReference>
<dbReference type="Pfam" id="PF04357">
    <property type="entry name" value="TamB"/>
    <property type="match status" value="1"/>
</dbReference>
<keyword evidence="8" id="KW-1185">Reference proteome</keyword>
<dbReference type="GO" id="GO:0009306">
    <property type="term" value="P:protein secretion"/>
    <property type="evidence" value="ECO:0007669"/>
    <property type="project" value="InterPro"/>
</dbReference>
<evidence type="ECO:0000256" key="2">
    <source>
        <dbReference type="ARBA" id="ARBA00022692"/>
    </source>
</evidence>
<evidence type="ECO:0000256" key="5">
    <source>
        <dbReference type="SAM" id="Phobius"/>
    </source>
</evidence>
<sequence>MKKILRTIFVEIFISILIFLTIIFFITYMNIDDYLTDNYLSLILKKYNVKIDKNNIDIRFPFKLELSNISIGGESTIKEASVIVSPLSFFYRNKINIIKLDVHQAIIYKNDILNLFENKKDGTNSLNFKISSLNCNDLYFVYNKDFYVKFEKSNFQLEKEYKTTVLEINHSNLSYRNNKLKIYDSIIKKENKNITINVTSDLNQSVLNLNGRIKDKNLNIDLNLKNYNLNNLSNKAGGEVSIYGKIMGDLSAPKFSGFMSLLNGNYKNIIVNDGNYNLFLSSNMVKVSDLNVQWKDGNLSGNLNYFYKGENKLEGNFNFHNINISELFKNMEYTSSLDGEMNFSGRGTNWSNFVGSINLKNLNGMLNQEQIKNGKAKLEKKQDYYKINEANMDIGRGTLDLKGYYFNNSYDFELKLQNIKIDKLAKRDDIEGIVNFDGEVQKKNKNIKFNGKLETNDLKFKDKIKIANTSSELSYKDNLNIKFKFKDLTYENSGIFEKGELRLVYDPNKKRLRTSESNLYIENENKISFNLEAFKEGNDWIFDNIKNKISLYGDDYFFTVDTLRFNKKKLSLKDLKIKSNDSFFVLNLETYYSLLKTDLDIKSNINLSIIKKYFETFDELRGNADLNFTYKTIDNQNKQSRLQLNIPSLTVNTDQLENVHYSDIQLAGKLRKNSFILENSHFYVDRVKNMIKGDMDFNIDKYKFKLENFNIQVVLNKMYSSYLVNPLLDNLGVIDGYFKGPLNITYNDEIKINGNLEVFDTNLIVYSFGNLYVNDISGTASIKNNYLKIDKLTGKSENNNNIELFGYYSDIRRVSDYKITLKLNKIYVPKLWYFDGWLVGNIFFEGDENRSSISGNLKINKGLIDAGFKELIGTGQGSYDLNKSLNLHFVSDNDLWIKNDIANIEFESDIYYKNDFESNKIYMAGQLEAIKGNIQYLTVQFNIKRCIINFPNSPEDTPQIDLLAETYVFHNGKKTINLYLNGDINSPNVELTSDDPNLSQNDIVSLLLFNYTSEEIEQRNILDRKAGEIATHFLQKGLLQPIKSSSALDILNVRGNLLSDEERYLDIEVGKYINEDFYILYRDEYMKTERRTLNFIFYLNDNLSLESGAIEEEGDLKYNIDLRLRFKY</sequence>
<dbReference type="AlphaFoldDB" id="A0A5D0MMH5"/>
<keyword evidence="2 5" id="KW-0812">Transmembrane</keyword>
<proteinExistence type="predicted"/>
<reference evidence="7" key="1">
    <citation type="submission" date="2019-08" db="EMBL/GenBank/DDBJ databases">
        <title>Genomic characterization of a novel candidate phylum (ARYD3) from a high temperature, high salinity tertiary oil reservoir in north central Oklahoma, USA.</title>
        <authorList>
            <person name="Youssef N.H."/>
            <person name="Yadav A."/>
            <person name="Elshahed M.S."/>
        </authorList>
    </citation>
    <scope>NUCLEOTIDE SEQUENCE [LARGE SCALE GENOMIC DNA]</scope>
    <source>
        <strain evidence="7">ARYD3</strain>
    </source>
</reference>
<accession>A0A5D0MMH5</accession>
<dbReference type="InterPro" id="IPR007452">
    <property type="entry name" value="TamB_C"/>
</dbReference>
<evidence type="ECO:0000256" key="3">
    <source>
        <dbReference type="ARBA" id="ARBA00022989"/>
    </source>
</evidence>
<keyword evidence="3 5" id="KW-1133">Transmembrane helix</keyword>
<keyword evidence="4 5" id="KW-0472">Membrane</keyword>
<evidence type="ECO:0000256" key="4">
    <source>
        <dbReference type="ARBA" id="ARBA00023136"/>
    </source>
</evidence>
<name>A0A5D0MMH5_9BACT</name>
<evidence type="ECO:0000259" key="6">
    <source>
        <dbReference type="Pfam" id="PF04357"/>
    </source>
</evidence>
<dbReference type="EMBL" id="VSIX01000029">
    <property type="protein sequence ID" value="TYB31789.1"/>
    <property type="molecule type" value="Genomic_DNA"/>
</dbReference>
<protein>
    <recommendedName>
        <fullName evidence="6">Translocation and assembly module TamB C-terminal domain-containing protein</fullName>
    </recommendedName>
</protein>
<evidence type="ECO:0000256" key="1">
    <source>
        <dbReference type="ARBA" id="ARBA00004167"/>
    </source>
</evidence>
<comment type="caution">
    <text evidence="7">The sequence shown here is derived from an EMBL/GenBank/DDBJ whole genome shotgun (WGS) entry which is preliminary data.</text>
</comment>
<gene>
    <name evidence="7" type="ORF">FXF47_02645</name>
</gene>
<feature type="domain" description="Translocation and assembly module TamB C-terminal" evidence="6">
    <location>
        <begin position="792"/>
        <end position="1121"/>
    </location>
</feature>
<comment type="subcellular location">
    <subcellularLocation>
        <location evidence="1">Membrane</location>
        <topology evidence="1">Single-pass membrane protein</topology>
    </subcellularLocation>
</comment>
<dbReference type="GO" id="GO:0005886">
    <property type="term" value="C:plasma membrane"/>
    <property type="evidence" value="ECO:0007669"/>
    <property type="project" value="InterPro"/>
</dbReference>
<evidence type="ECO:0000313" key="8">
    <source>
        <dbReference type="Proteomes" id="UP000324143"/>
    </source>
</evidence>
<organism evidence="7 8">
    <name type="scientific">Candidatus Mcinerneyibacterium aminivorans</name>
    <dbReference type="NCBI Taxonomy" id="2703815"/>
    <lineage>
        <taxon>Bacteria</taxon>
        <taxon>Candidatus Macinerneyibacteriota</taxon>
        <taxon>Candidatus Mcinerneyibacteria</taxon>
        <taxon>Candidatus Mcinerneyibacteriales</taxon>
        <taxon>Candidatus Mcinerneyibacteriaceae</taxon>
        <taxon>Candidatus Mcinerneyibacterium</taxon>
    </lineage>
</organism>
<evidence type="ECO:0000313" key="7">
    <source>
        <dbReference type="EMBL" id="TYB31789.1"/>
    </source>
</evidence>